<organism evidence="1 2">
    <name type="scientific">Nostoc favosum CHAB5714</name>
    <dbReference type="NCBI Taxonomy" id="2780399"/>
    <lineage>
        <taxon>Bacteria</taxon>
        <taxon>Bacillati</taxon>
        <taxon>Cyanobacteriota</taxon>
        <taxon>Cyanophyceae</taxon>
        <taxon>Nostocales</taxon>
        <taxon>Nostocaceae</taxon>
        <taxon>Nostoc</taxon>
        <taxon>Nostoc favosum</taxon>
    </lineage>
</organism>
<keyword evidence="2" id="KW-1185">Reference proteome</keyword>
<evidence type="ECO:0000313" key="1">
    <source>
        <dbReference type="EMBL" id="MCC5601299.1"/>
    </source>
</evidence>
<name>A0ABS8IAV1_9NOSO</name>
<evidence type="ECO:0008006" key="3">
    <source>
        <dbReference type="Google" id="ProtNLM"/>
    </source>
</evidence>
<dbReference type="EMBL" id="JAIVFQ010000029">
    <property type="protein sequence ID" value="MCC5601299.1"/>
    <property type="molecule type" value="Genomic_DNA"/>
</dbReference>
<accession>A0ABS8IAV1</accession>
<reference evidence="1 2" key="1">
    <citation type="journal article" date="2021" name="Microorganisms">
        <title>Genome Evolution of Filamentous Cyanobacterium Nostoc Species: From Facultative Symbiosis to Free Living.</title>
        <authorList>
            <person name="Huo D."/>
            <person name="Li H."/>
            <person name="Cai F."/>
            <person name="Guo X."/>
            <person name="Qiao Z."/>
            <person name="Wang W."/>
            <person name="Yu G."/>
            <person name="Li R."/>
        </authorList>
    </citation>
    <scope>NUCLEOTIDE SEQUENCE [LARGE SCALE GENOMIC DNA]</scope>
    <source>
        <strain evidence="1 2">CHAB 5714</strain>
    </source>
</reference>
<comment type="caution">
    <text evidence="1">The sequence shown here is derived from an EMBL/GenBank/DDBJ whole genome shotgun (WGS) entry which is preliminary data.</text>
</comment>
<evidence type="ECO:0000313" key="2">
    <source>
        <dbReference type="Proteomes" id="UP001199525"/>
    </source>
</evidence>
<protein>
    <recommendedName>
        <fullName evidence="3">Transposase</fullName>
    </recommendedName>
</protein>
<gene>
    <name evidence="1" type="ORF">LC586_19330</name>
</gene>
<dbReference type="Proteomes" id="UP001199525">
    <property type="component" value="Unassembled WGS sequence"/>
</dbReference>
<dbReference type="RefSeq" id="WP_229486330.1">
    <property type="nucleotide sequence ID" value="NZ_JAIVFQ010000029.1"/>
</dbReference>
<proteinExistence type="predicted"/>
<sequence>MESLTEGVIVTLALTIERAQMMFISRGLLAKACVLGLLNARAYFNGLIFTH</sequence>